<dbReference type="PANTHER" id="PTHR46796">
    <property type="entry name" value="HTH-TYPE TRANSCRIPTIONAL ACTIVATOR RHAS-RELATED"/>
    <property type="match status" value="1"/>
</dbReference>
<reference evidence="6" key="1">
    <citation type="journal article" date="2019" name="Int. J. Syst. Evol. Microbiol.">
        <title>The Global Catalogue of Microorganisms (GCM) 10K type strain sequencing project: providing services to taxonomists for standard genome sequencing and annotation.</title>
        <authorList>
            <consortium name="The Broad Institute Genomics Platform"/>
            <consortium name="The Broad Institute Genome Sequencing Center for Infectious Disease"/>
            <person name="Wu L."/>
            <person name="Ma J."/>
        </authorList>
    </citation>
    <scope>NUCLEOTIDE SEQUENCE [LARGE SCALE GENOMIC DNA]</scope>
    <source>
        <strain evidence="6">NBRC 15640</strain>
    </source>
</reference>
<accession>A0AAV5NNM3</accession>
<sequence length="317" mass="35705">MNLNIVNDSKLDQLVSDVSKIYCPHTIKIHKVNVARQPELGITPLGQNSLVHLSYAAQLTIDAENFENLFLVLNAKNGVANTSQDSERVRFHQGQSVIFSSERCTTLEFNKEFSQASLTLDNSMIEQVCSRWVGSSLNTKLKFKLTPFQPSFQQQWNKAIKFSEDMIGNNTPLANNAIRAYEEYLITLLLQYQPHNYSALLQKSDTNPRPNIVKQAEQLIRDTYQAPITITELASELNVSARTLQATFKHSLGVTPKGYLTKVRLERVHDELSASGTCTTVTQAAFNAGFCHMGRFSEAYKKQFGELPIVTLRRNSQ</sequence>
<dbReference type="PROSITE" id="PS00041">
    <property type="entry name" value="HTH_ARAC_FAMILY_1"/>
    <property type="match status" value="1"/>
</dbReference>
<dbReference type="SUPFAM" id="SSF46689">
    <property type="entry name" value="Homeodomain-like"/>
    <property type="match status" value="1"/>
</dbReference>
<keyword evidence="1" id="KW-0805">Transcription regulation</keyword>
<evidence type="ECO:0000256" key="2">
    <source>
        <dbReference type="ARBA" id="ARBA00023125"/>
    </source>
</evidence>
<dbReference type="Proteomes" id="UP001156690">
    <property type="component" value="Unassembled WGS sequence"/>
</dbReference>
<dbReference type="InterPro" id="IPR018062">
    <property type="entry name" value="HTH_AraC-typ_CS"/>
</dbReference>
<dbReference type="GO" id="GO:0043565">
    <property type="term" value="F:sequence-specific DNA binding"/>
    <property type="evidence" value="ECO:0007669"/>
    <property type="project" value="InterPro"/>
</dbReference>
<dbReference type="SMART" id="SM00342">
    <property type="entry name" value="HTH_ARAC"/>
    <property type="match status" value="1"/>
</dbReference>
<comment type="caution">
    <text evidence="5">The sequence shown here is derived from an EMBL/GenBank/DDBJ whole genome shotgun (WGS) entry which is preliminary data.</text>
</comment>
<gene>
    <name evidence="5" type="primary">eutR_1</name>
    <name evidence="5" type="ORF">GCM10007932_11620</name>
</gene>
<evidence type="ECO:0000256" key="1">
    <source>
        <dbReference type="ARBA" id="ARBA00023015"/>
    </source>
</evidence>
<dbReference type="PANTHER" id="PTHR46796:SF12">
    <property type="entry name" value="HTH-TYPE DNA-BINDING TRANSCRIPTIONAL ACTIVATOR EUTR"/>
    <property type="match status" value="1"/>
</dbReference>
<dbReference type="EMBL" id="BSNX01000008">
    <property type="protein sequence ID" value="GLQ71802.1"/>
    <property type="molecule type" value="Genomic_DNA"/>
</dbReference>
<evidence type="ECO:0000259" key="4">
    <source>
        <dbReference type="PROSITE" id="PS01124"/>
    </source>
</evidence>
<dbReference type="Pfam" id="PF12833">
    <property type="entry name" value="HTH_18"/>
    <property type="match status" value="1"/>
</dbReference>
<evidence type="ECO:0000256" key="3">
    <source>
        <dbReference type="ARBA" id="ARBA00023163"/>
    </source>
</evidence>
<dbReference type="PROSITE" id="PS01124">
    <property type="entry name" value="HTH_ARAC_FAMILY_2"/>
    <property type="match status" value="1"/>
</dbReference>
<dbReference type="InterPro" id="IPR018060">
    <property type="entry name" value="HTH_AraC"/>
</dbReference>
<dbReference type="InterPro" id="IPR035418">
    <property type="entry name" value="AraC-bd_2"/>
</dbReference>
<proteinExistence type="predicted"/>
<evidence type="ECO:0000313" key="6">
    <source>
        <dbReference type="Proteomes" id="UP001156690"/>
    </source>
</evidence>
<protein>
    <submittedName>
        <fullName evidence="5">AraC family transcriptional regulator</fullName>
    </submittedName>
</protein>
<dbReference type="Gene3D" id="1.10.10.60">
    <property type="entry name" value="Homeodomain-like"/>
    <property type="match status" value="1"/>
</dbReference>
<dbReference type="AlphaFoldDB" id="A0AAV5NNM3"/>
<keyword evidence="3" id="KW-0804">Transcription</keyword>
<name>A0AAV5NNM3_9VIBR</name>
<dbReference type="InterPro" id="IPR009057">
    <property type="entry name" value="Homeodomain-like_sf"/>
</dbReference>
<dbReference type="RefSeq" id="WP_126608301.1">
    <property type="nucleotide sequence ID" value="NZ_AP025144.1"/>
</dbReference>
<keyword evidence="6" id="KW-1185">Reference proteome</keyword>
<organism evidence="5 6">
    <name type="scientific">Vibrio penaeicida</name>
    <dbReference type="NCBI Taxonomy" id="104609"/>
    <lineage>
        <taxon>Bacteria</taxon>
        <taxon>Pseudomonadati</taxon>
        <taxon>Pseudomonadota</taxon>
        <taxon>Gammaproteobacteria</taxon>
        <taxon>Vibrionales</taxon>
        <taxon>Vibrionaceae</taxon>
        <taxon>Vibrio</taxon>
    </lineage>
</organism>
<dbReference type="Pfam" id="PF14525">
    <property type="entry name" value="AraC_binding_2"/>
    <property type="match status" value="1"/>
</dbReference>
<evidence type="ECO:0000313" key="5">
    <source>
        <dbReference type="EMBL" id="GLQ71802.1"/>
    </source>
</evidence>
<dbReference type="GO" id="GO:0003700">
    <property type="term" value="F:DNA-binding transcription factor activity"/>
    <property type="evidence" value="ECO:0007669"/>
    <property type="project" value="InterPro"/>
</dbReference>
<feature type="domain" description="HTH araC/xylS-type" evidence="4">
    <location>
        <begin position="214"/>
        <end position="314"/>
    </location>
</feature>
<keyword evidence="2" id="KW-0238">DNA-binding</keyword>
<dbReference type="InterPro" id="IPR050204">
    <property type="entry name" value="AraC_XylS_family_regulators"/>
</dbReference>